<organism evidence="3 4">
    <name type="scientific">Faecalicoccus pleomorphus</name>
    <dbReference type="NCBI Taxonomy" id="1323"/>
    <lineage>
        <taxon>Bacteria</taxon>
        <taxon>Bacillati</taxon>
        <taxon>Bacillota</taxon>
        <taxon>Erysipelotrichia</taxon>
        <taxon>Erysipelotrichales</taxon>
        <taxon>Erysipelotrichaceae</taxon>
        <taxon>Faecalicoccus</taxon>
    </lineage>
</organism>
<evidence type="ECO:0000256" key="1">
    <source>
        <dbReference type="SAM" id="Phobius"/>
    </source>
</evidence>
<protein>
    <submittedName>
        <fullName evidence="3">CAAX amino terminal protease</fullName>
    </submittedName>
</protein>
<dbReference type="RefSeq" id="WP_172459575.1">
    <property type="nucleotide sequence ID" value="NZ_UHFX01000003.1"/>
</dbReference>
<evidence type="ECO:0000313" key="3">
    <source>
        <dbReference type="EMBL" id="SUO03346.1"/>
    </source>
</evidence>
<dbReference type="Proteomes" id="UP000255523">
    <property type="component" value="Unassembled WGS sequence"/>
</dbReference>
<dbReference type="InterPro" id="IPR003675">
    <property type="entry name" value="Rce1/LyrA-like_dom"/>
</dbReference>
<dbReference type="GO" id="GO:0080120">
    <property type="term" value="P:CAAX-box protein maturation"/>
    <property type="evidence" value="ECO:0007669"/>
    <property type="project" value="UniProtKB-ARBA"/>
</dbReference>
<dbReference type="InterPro" id="IPR042150">
    <property type="entry name" value="MmRce1-like"/>
</dbReference>
<dbReference type="PANTHER" id="PTHR35797">
    <property type="entry name" value="PROTEASE-RELATED"/>
    <property type="match status" value="1"/>
</dbReference>
<feature type="transmembrane region" description="Helical" evidence="1">
    <location>
        <begin position="9"/>
        <end position="32"/>
    </location>
</feature>
<feature type="transmembrane region" description="Helical" evidence="1">
    <location>
        <begin position="224"/>
        <end position="245"/>
    </location>
</feature>
<dbReference type="GO" id="GO:0006508">
    <property type="term" value="P:proteolysis"/>
    <property type="evidence" value="ECO:0007669"/>
    <property type="project" value="UniProtKB-KW"/>
</dbReference>
<reference evidence="3 4" key="1">
    <citation type="submission" date="2018-06" db="EMBL/GenBank/DDBJ databases">
        <authorList>
            <consortium name="Pathogen Informatics"/>
            <person name="Doyle S."/>
        </authorList>
    </citation>
    <scope>NUCLEOTIDE SEQUENCE [LARGE SCALE GENOMIC DNA]</scope>
    <source>
        <strain evidence="3 4">NCTC11087</strain>
    </source>
</reference>
<sequence>MNKKLVKEFLIITFVIMLIFWGGCALISQIFNLTINNIFLRIMHIIGGFSPTIASYISLKRNNKVKNLKEWLKKIFDIKHNIWTYILVILFVLIYYVLGCAINGFKFGAPIFMLIVILPVMLFGGGNEEVGWRMILQPELEKKFGFHIATIFTSIIWWLWHLPIFFIIGTANANMNYFLFGIMCLTLCYALATIRKVSKGVFPCILTHCLINGLSAIFVFNYSLLSCCITLIVTIIVSILILNMARSLHIKDE</sequence>
<keyword evidence="1" id="KW-0472">Membrane</keyword>
<dbReference type="Pfam" id="PF02517">
    <property type="entry name" value="Rce1-like"/>
    <property type="match status" value="1"/>
</dbReference>
<keyword evidence="3" id="KW-0645">Protease</keyword>
<keyword evidence="1" id="KW-0812">Transmembrane</keyword>
<feature type="transmembrane region" description="Helical" evidence="1">
    <location>
        <begin position="104"/>
        <end position="123"/>
    </location>
</feature>
<feature type="transmembrane region" description="Helical" evidence="1">
    <location>
        <begin position="38"/>
        <end position="59"/>
    </location>
</feature>
<feature type="domain" description="CAAX prenyl protease 2/Lysostaphin resistance protein A-like" evidence="2">
    <location>
        <begin position="113"/>
        <end position="213"/>
    </location>
</feature>
<dbReference type="PROSITE" id="PS51257">
    <property type="entry name" value="PROKAR_LIPOPROTEIN"/>
    <property type="match status" value="1"/>
</dbReference>
<keyword evidence="4" id="KW-1185">Reference proteome</keyword>
<dbReference type="EMBL" id="UHFX01000003">
    <property type="protein sequence ID" value="SUO03346.1"/>
    <property type="molecule type" value="Genomic_DNA"/>
</dbReference>
<feature type="transmembrane region" description="Helical" evidence="1">
    <location>
        <begin position="144"/>
        <end position="169"/>
    </location>
</feature>
<dbReference type="PANTHER" id="PTHR35797:SF1">
    <property type="entry name" value="PROTEASE"/>
    <property type="match status" value="1"/>
</dbReference>
<feature type="transmembrane region" description="Helical" evidence="1">
    <location>
        <begin position="80"/>
        <end position="98"/>
    </location>
</feature>
<dbReference type="AlphaFoldDB" id="A0A380LNB9"/>
<keyword evidence="1" id="KW-1133">Transmembrane helix</keyword>
<dbReference type="GO" id="GO:0004175">
    <property type="term" value="F:endopeptidase activity"/>
    <property type="evidence" value="ECO:0007669"/>
    <property type="project" value="UniProtKB-ARBA"/>
</dbReference>
<feature type="transmembrane region" description="Helical" evidence="1">
    <location>
        <begin position="175"/>
        <end position="194"/>
    </location>
</feature>
<dbReference type="GeneID" id="77461200"/>
<accession>A0A380LNB9</accession>
<gene>
    <name evidence="3" type="ORF">NCTC11087_00202</name>
</gene>
<evidence type="ECO:0000313" key="4">
    <source>
        <dbReference type="Proteomes" id="UP000255523"/>
    </source>
</evidence>
<evidence type="ECO:0000259" key="2">
    <source>
        <dbReference type="Pfam" id="PF02517"/>
    </source>
</evidence>
<proteinExistence type="predicted"/>
<keyword evidence="3" id="KW-0378">Hydrolase</keyword>
<name>A0A380LNB9_9FIRM</name>